<evidence type="ECO:0000256" key="1">
    <source>
        <dbReference type="ARBA" id="ARBA00008875"/>
    </source>
</evidence>
<dbReference type="InterPro" id="IPR014710">
    <property type="entry name" value="RmlC-like_jellyroll"/>
</dbReference>
<evidence type="ECO:0000313" key="9">
    <source>
        <dbReference type="Proteomes" id="UP001254832"/>
    </source>
</evidence>
<keyword evidence="3" id="KW-0805">Transcription regulation</keyword>
<dbReference type="InterPro" id="IPR009057">
    <property type="entry name" value="Homeodomain-like_sf"/>
</dbReference>
<dbReference type="Proteomes" id="UP001254832">
    <property type="component" value="Unassembled WGS sequence"/>
</dbReference>
<dbReference type="Gene3D" id="2.60.120.10">
    <property type="entry name" value="Jelly Rolls"/>
    <property type="match status" value="1"/>
</dbReference>
<evidence type="ECO:0000256" key="3">
    <source>
        <dbReference type="ARBA" id="ARBA00023015"/>
    </source>
</evidence>
<keyword evidence="2" id="KW-0378">Hydrolase</keyword>
<dbReference type="SUPFAM" id="SSF51182">
    <property type="entry name" value="RmlC-like cupins"/>
    <property type="match status" value="1"/>
</dbReference>
<name>A0AAP5GVV5_PAEAM</name>
<accession>A0AAP5GVV5</accession>
<dbReference type="Pfam" id="PF02311">
    <property type="entry name" value="AraC_binding"/>
    <property type="match status" value="1"/>
</dbReference>
<dbReference type="InterPro" id="IPR017853">
    <property type="entry name" value="GH"/>
</dbReference>
<dbReference type="InterPro" id="IPR011051">
    <property type="entry name" value="RmlC_Cupin_sf"/>
</dbReference>
<dbReference type="PANTHER" id="PTHR43280:SF2">
    <property type="entry name" value="HTH-TYPE TRANSCRIPTIONAL REGULATOR EXSA"/>
    <property type="match status" value="1"/>
</dbReference>
<keyword evidence="5" id="KW-0804">Transcription</keyword>
<evidence type="ECO:0000256" key="4">
    <source>
        <dbReference type="ARBA" id="ARBA00023125"/>
    </source>
</evidence>
<dbReference type="Pfam" id="PF01229">
    <property type="entry name" value="Glyco_hydro_39"/>
    <property type="match status" value="1"/>
</dbReference>
<dbReference type="Pfam" id="PF12833">
    <property type="entry name" value="HTH_18"/>
    <property type="match status" value="1"/>
</dbReference>
<dbReference type="SUPFAM" id="SSF46689">
    <property type="entry name" value="Homeodomain-like"/>
    <property type="match status" value="2"/>
</dbReference>
<dbReference type="InterPro" id="IPR003313">
    <property type="entry name" value="AraC-bd"/>
</dbReference>
<gene>
    <name evidence="8" type="ORF">J2W91_000001</name>
</gene>
<dbReference type="GO" id="GO:0003700">
    <property type="term" value="F:DNA-binding transcription factor activity"/>
    <property type="evidence" value="ECO:0007669"/>
    <property type="project" value="InterPro"/>
</dbReference>
<dbReference type="PROSITE" id="PS00041">
    <property type="entry name" value="HTH_ARAC_FAMILY_1"/>
    <property type="match status" value="1"/>
</dbReference>
<dbReference type="AlphaFoldDB" id="A0AAP5GVV5"/>
<dbReference type="PROSITE" id="PS01124">
    <property type="entry name" value="HTH_ARAC_FAMILY_2"/>
    <property type="match status" value="1"/>
</dbReference>
<evidence type="ECO:0000259" key="7">
    <source>
        <dbReference type="PROSITE" id="PS01124"/>
    </source>
</evidence>
<feature type="domain" description="HTH araC/xylS-type" evidence="7">
    <location>
        <begin position="168"/>
        <end position="266"/>
    </location>
</feature>
<keyword evidence="4 8" id="KW-0238">DNA-binding</keyword>
<dbReference type="InterPro" id="IPR049166">
    <property type="entry name" value="GH39_cat"/>
</dbReference>
<dbReference type="SMART" id="SM00342">
    <property type="entry name" value="HTH_ARAC"/>
    <property type="match status" value="1"/>
</dbReference>
<reference evidence="8" key="1">
    <citation type="submission" date="2023-07" db="EMBL/GenBank/DDBJ databases">
        <title>Sorghum-associated microbial communities from plants grown in Nebraska, USA.</title>
        <authorList>
            <person name="Schachtman D."/>
        </authorList>
    </citation>
    <scope>NUCLEOTIDE SEQUENCE</scope>
    <source>
        <strain evidence="8">BE80</strain>
    </source>
</reference>
<dbReference type="Gene3D" id="3.20.20.80">
    <property type="entry name" value="Glycosidases"/>
    <property type="match status" value="1"/>
</dbReference>
<dbReference type="Gene3D" id="1.10.10.60">
    <property type="entry name" value="Homeodomain-like"/>
    <property type="match status" value="2"/>
</dbReference>
<dbReference type="InterPro" id="IPR018062">
    <property type="entry name" value="HTH_AraC-typ_CS"/>
</dbReference>
<organism evidence="8 9">
    <name type="scientific">Paenibacillus amylolyticus</name>
    <dbReference type="NCBI Taxonomy" id="1451"/>
    <lineage>
        <taxon>Bacteria</taxon>
        <taxon>Bacillati</taxon>
        <taxon>Bacillota</taxon>
        <taxon>Bacilli</taxon>
        <taxon>Bacillales</taxon>
        <taxon>Paenibacillaceae</taxon>
        <taxon>Paenibacillus</taxon>
    </lineage>
</organism>
<dbReference type="InterPro" id="IPR018060">
    <property type="entry name" value="HTH_AraC"/>
</dbReference>
<evidence type="ECO:0000256" key="2">
    <source>
        <dbReference type="ARBA" id="ARBA00022801"/>
    </source>
</evidence>
<evidence type="ECO:0000313" key="8">
    <source>
        <dbReference type="EMBL" id="MDR6721553.1"/>
    </source>
</evidence>
<dbReference type="GO" id="GO:0016798">
    <property type="term" value="F:hydrolase activity, acting on glycosyl bonds"/>
    <property type="evidence" value="ECO:0007669"/>
    <property type="project" value="UniProtKB-KW"/>
</dbReference>
<dbReference type="PANTHER" id="PTHR43280">
    <property type="entry name" value="ARAC-FAMILY TRANSCRIPTIONAL REGULATOR"/>
    <property type="match status" value="1"/>
</dbReference>
<dbReference type="EMBL" id="JAVDTR010000001">
    <property type="protein sequence ID" value="MDR6721553.1"/>
    <property type="molecule type" value="Genomic_DNA"/>
</dbReference>
<protein>
    <submittedName>
        <fullName evidence="8">AraC-like DNA-binding protein/beta-xylosidase</fullName>
    </submittedName>
</protein>
<proteinExistence type="inferred from homology"/>
<comment type="caution">
    <text evidence="8">The sequence shown here is derived from an EMBL/GenBank/DDBJ whole genome shotgun (WGS) entry which is preliminary data.</text>
</comment>
<comment type="similarity">
    <text evidence="1">Belongs to the glycosyl hydrolase 39 family.</text>
</comment>
<evidence type="ECO:0000256" key="5">
    <source>
        <dbReference type="ARBA" id="ARBA00023163"/>
    </source>
</evidence>
<evidence type="ECO:0000256" key="6">
    <source>
        <dbReference type="ARBA" id="ARBA00023295"/>
    </source>
</evidence>
<dbReference type="SUPFAM" id="SSF51445">
    <property type="entry name" value="(Trans)glycosidases"/>
    <property type="match status" value="1"/>
</dbReference>
<keyword evidence="6" id="KW-0326">Glycosidase</keyword>
<sequence>MDNSYLKQDQLISYQLSIQQRIDTHQHRNVELIFLLKGSLKIRIEEEEFNLEEQDIIIVNSTFKHKISAEHHVTYVIFHLNYYKILELLHASKVFFLCNSSIGKKEDYVQVRKYLTNILKVHYENQVPNQINLNSLYYQLLDHFISHFSVTYNKGTVDGAYRGVERRNEIENYIEANYFKSISLKDLAEFLFLTPPYVSKYFKEQFGMNFNKYLNQVRLFHAVNELLGTNHSITSIAMNNGFPNVNSFNKLFKEEYSNTPHDYRINSTQEQRKDILELPSYWRENLKDIFELPADREQSMVSNQLSILEVHGNDKTPFFRYWTKVINLNEAAMLSNFSPQEQITKLKQDLGFEYGRIWNVFSKDMKLLTPSKSTKLNFFNLERVFDFLMDHQIKPYIVLNPLEDFHQLSIIDDSDSEAITKFIDIFKSFISHVNNRYGKTQVKEWYFEVVFNVENKKCNESFFFQLFNSIKEVLYSFSVEFKVGGPGLPIHLSTGSSKEFLTKWFVNPYQPDFITIHSDLQPGSGMEGERELRKIMDAQYIQNQVLMVKRIIKDIGYDLHDIELSNWDFNMSHHNMLNDSCYKAAYLIKNIIDSYGLLQAMGYWYALDSLSELADTPNLLYGGSGLLSTQGLKKPSYYVVILVIPLSSRQMKKAMLPARTDIQSVRAV</sequence>
<dbReference type="GO" id="GO:0043565">
    <property type="term" value="F:sequence-specific DNA binding"/>
    <property type="evidence" value="ECO:0007669"/>
    <property type="project" value="InterPro"/>
</dbReference>